<evidence type="ECO:0000313" key="1">
    <source>
        <dbReference type="EMBL" id="SIT95885.1"/>
    </source>
</evidence>
<dbReference type="EMBL" id="FTPU01000004">
    <property type="protein sequence ID" value="SIT95885.1"/>
    <property type="molecule type" value="Genomic_DNA"/>
</dbReference>
<dbReference type="Proteomes" id="UP000187261">
    <property type="component" value="Unassembled WGS sequence"/>
</dbReference>
<dbReference type="AlphaFoldDB" id="A0A1U7PQK9"/>
<evidence type="ECO:0000313" key="2">
    <source>
        <dbReference type="Proteomes" id="UP000187261"/>
    </source>
</evidence>
<dbReference type="Pfam" id="PF02620">
    <property type="entry name" value="YceD"/>
    <property type="match status" value="1"/>
</dbReference>
<reference evidence="2" key="1">
    <citation type="submission" date="2016-10" db="EMBL/GenBank/DDBJ databases">
        <authorList>
            <person name="Varghese N."/>
            <person name="Submissions S."/>
        </authorList>
    </citation>
    <scope>NUCLEOTIDE SEQUENCE [LARGE SCALE GENOMIC DNA]</scope>
    <source>
        <strain evidence="2">DSM 19482</strain>
    </source>
</reference>
<dbReference type="RefSeq" id="WP_076781965.1">
    <property type="nucleotide sequence ID" value="NZ_FTPU01000004.1"/>
</dbReference>
<proteinExistence type="predicted"/>
<sequence>MDRFRNYDIAFSGLKTGKHDFKFEINQEFFDLFETEREFFNPEINIDVLLDKHTTFLEFYINVSGTVQLICDISNDEFSENISNDLKVLVKFGEEYDDSNEDIITIPHKDSEFNIANLIYEAVVLSIPMKKLAPSVRDNDEYQKLLDQYSPQITEEDEEEQSIDPRWAALKKLKDNN</sequence>
<dbReference type="OrthoDB" id="1524821at2"/>
<dbReference type="STRING" id="1121284.SAMN05660493_00552"/>
<keyword evidence="2" id="KW-1185">Reference proteome</keyword>
<name>A0A1U7PQK9_9FLAO</name>
<organism evidence="1 2">
    <name type="scientific">Epilithonimonas bovis DSM 19482</name>
    <dbReference type="NCBI Taxonomy" id="1121284"/>
    <lineage>
        <taxon>Bacteria</taxon>
        <taxon>Pseudomonadati</taxon>
        <taxon>Bacteroidota</taxon>
        <taxon>Flavobacteriia</taxon>
        <taxon>Flavobacteriales</taxon>
        <taxon>Weeksellaceae</taxon>
        <taxon>Chryseobacterium group</taxon>
        <taxon>Epilithonimonas</taxon>
    </lineage>
</organism>
<protein>
    <submittedName>
        <fullName evidence="1">Uncharacterized ACR, COG1399</fullName>
    </submittedName>
</protein>
<dbReference type="InterPro" id="IPR003772">
    <property type="entry name" value="YceD"/>
</dbReference>
<gene>
    <name evidence="1" type="ORF">SAMN05660493_00552</name>
</gene>
<accession>A0A1U7PQK9</accession>